<feature type="transmembrane region" description="Helical" evidence="1">
    <location>
        <begin position="139"/>
        <end position="159"/>
    </location>
</feature>
<sequence length="249" mass="26836">MIGAIRSEWIKFRTVRANVILIAITLGLPLVLSAVLALVANNSMTDPRNSFGVAVIAPSMVAVYLCGVLGVLGIGQEYRHNTIRVTFAAQPRRSRVLAAKTIVYGTFGLLVGIVTPMLCLVLSSIIMRSRNVPYEADGAALIGLAVLCLLTTLFGFGLGSVMRQPAGAIPVFLLWPLLVESIVGAIFSAVNEDLIRWLPFRSGQQLASFGEDSMGPGVEFSRIVSGVYFGSWTLALVVLGWWLVERRDA</sequence>
<dbReference type="EMBL" id="CAFAAJ010000015">
    <property type="protein sequence ID" value="CAB4791987.1"/>
    <property type="molecule type" value="Genomic_DNA"/>
</dbReference>
<accession>A0A6J6XD71</accession>
<keyword evidence="1" id="KW-0812">Transmembrane</keyword>
<evidence type="ECO:0000313" key="3">
    <source>
        <dbReference type="EMBL" id="CAB4982833.1"/>
    </source>
</evidence>
<keyword evidence="1" id="KW-0472">Membrane</keyword>
<evidence type="ECO:0000256" key="1">
    <source>
        <dbReference type="SAM" id="Phobius"/>
    </source>
</evidence>
<name>A0A6J6XD71_9ZZZZ</name>
<protein>
    <submittedName>
        <fullName evidence="2">Unannotated protein</fullName>
    </submittedName>
</protein>
<gene>
    <name evidence="2" type="ORF">UFOPK3001_00360</name>
    <name evidence="3" type="ORF">UFOPK3954_00631</name>
</gene>
<dbReference type="AlphaFoldDB" id="A0A6J6XD71"/>
<dbReference type="Pfam" id="PF12730">
    <property type="entry name" value="ABC2_membrane_4"/>
    <property type="match status" value="1"/>
</dbReference>
<proteinExistence type="predicted"/>
<feature type="transmembrane region" description="Helical" evidence="1">
    <location>
        <begin position="171"/>
        <end position="190"/>
    </location>
</feature>
<organism evidence="2">
    <name type="scientific">freshwater metagenome</name>
    <dbReference type="NCBI Taxonomy" id="449393"/>
    <lineage>
        <taxon>unclassified sequences</taxon>
        <taxon>metagenomes</taxon>
        <taxon>ecological metagenomes</taxon>
    </lineage>
</organism>
<feature type="transmembrane region" description="Helical" evidence="1">
    <location>
        <begin position="223"/>
        <end position="244"/>
    </location>
</feature>
<feature type="transmembrane region" description="Helical" evidence="1">
    <location>
        <begin position="20"/>
        <end position="39"/>
    </location>
</feature>
<evidence type="ECO:0000313" key="2">
    <source>
        <dbReference type="EMBL" id="CAB4791987.1"/>
    </source>
</evidence>
<dbReference type="EMBL" id="CAFBON010000049">
    <property type="protein sequence ID" value="CAB4982833.1"/>
    <property type="molecule type" value="Genomic_DNA"/>
</dbReference>
<keyword evidence="1" id="KW-1133">Transmembrane helix</keyword>
<feature type="transmembrane region" description="Helical" evidence="1">
    <location>
        <begin position="51"/>
        <end position="74"/>
    </location>
</feature>
<reference evidence="2" key="1">
    <citation type="submission" date="2020-05" db="EMBL/GenBank/DDBJ databases">
        <authorList>
            <person name="Chiriac C."/>
            <person name="Salcher M."/>
            <person name="Ghai R."/>
            <person name="Kavagutti S V."/>
        </authorList>
    </citation>
    <scope>NUCLEOTIDE SEQUENCE</scope>
</reference>
<feature type="transmembrane region" description="Helical" evidence="1">
    <location>
        <begin position="102"/>
        <end position="127"/>
    </location>
</feature>